<name>A0A3E1P049_9BACT</name>
<dbReference type="SUPFAM" id="SSF46689">
    <property type="entry name" value="Homeodomain-like"/>
    <property type="match status" value="1"/>
</dbReference>
<organism evidence="5 6">
    <name type="scientific">Chitinophaga silvisoli</name>
    <dbReference type="NCBI Taxonomy" id="2291814"/>
    <lineage>
        <taxon>Bacteria</taxon>
        <taxon>Pseudomonadati</taxon>
        <taxon>Bacteroidota</taxon>
        <taxon>Chitinophagia</taxon>
        <taxon>Chitinophagales</taxon>
        <taxon>Chitinophagaceae</taxon>
        <taxon>Chitinophaga</taxon>
    </lineage>
</organism>
<evidence type="ECO:0000313" key="6">
    <source>
        <dbReference type="Proteomes" id="UP000261174"/>
    </source>
</evidence>
<keyword evidence="2" id="KW-0238">DNA-binding</keyword>
<dbReference type="GO" id="GO:0003700">
    <property type="term" value="F:DNA-binding transcription factor activity"/>
    <property type="evidence" value="ECO:0007669"/>
    <property type="project" value="InterPro"/>
</dbReference>
<evidence type="ECO:0000259" key="4">
    <source>
        <dbReference type="PROSITE" id="PS01124"/>
    </source>
</evidence>
<dbReference type="PROSITE" id="PS01124">
    <property type="entry name" value="HTH_ARAC_FAMILY_2"/>
    <property type="match status" value="1"/>
</dbReference>
<dbReference type="Proteomes" id="UP000261174">
    <property type="component" value="Unassembled WGS sequence"/>
</dbReference>
<keyword evidence="1" id="KW-0805">Transcription regulation</keyword>
<keyword evidence="6" id="KW-1185">Reference proteome</keyword>
<dbReference type="PANTHER" id="PTHR43280">
    <property type="entry name" value="ARAC-FAMILY TRANSCRIPTIONAL REGULATOR"/>
    <property type="match status" value="1"/>
</dbReference>
<evidence type="ECO:0000256" key="3">
    <source>
        <dbReference type="ARBA" id="ARBA00023163"/>
    </source>
</evidence>
<gene>
    <name evidence="5" type="ORF">DXN04_16445</name>
</gene>
<dbReference type="Pfam" id="PF12833">
    <property type="entry name" value="HTH_18"/>
    <property type="match status" value="1"/>
</dbReference>
<dbReference type="OrthoDB" id="9793451at2"/>
<dbReference type="RefSeq" id="WP_116854472.1">
    <property type="nucleotide sequence ID" value="NZ_QTJV01000006.1"/>
</dbReference>
<evidence type="ECO:0000313" key="5">
    <source>
        <dbReference type="EMBL" id="RFM33549.1"/>
    </source>
</evidence>
<proteinExistence type="predicted"/>
<evidence type="ECO:0000256" key="1">
    <source>
        <dbReference type="ARBA" id="ARBA00023015"/>
    </source>
</evidence>
<protein>
    <submittedName>
        <fullName evidence="5">AraC family transcriptional regulator</fullName>
    </submittedName>
</protein>
<feature type="domain" description="HTH araC/xylS-type" evidence="4">
    <location>
        <begin position="188"/>
        <end position="286"/>
    </location>
</feature>
<dbReference type="InterPro" id="IPR009057">
    <property type="entry name" value="Homeodomain-like_sf"/>
</dbReference>
<evidence type="ECO:0000256" key="2">
    <source>
        <dbReference type="ARBA" id="ARBA00023125"/>
    </source>
</evidence>
<dbReference type="EMBL" id="QTJV01000006">
    <property type="protein sequence ID" value="RFM33549.1"/>
    <property type="molecule type" value="Genomic_DNA"/>
</dbReference>
<comment type="caution">
    <text evidence="5">The sequence shown here is derived from an EMBL/GenBank/DDBJ whole genome shotgun (WGS) entry which is preliminary data.</text>
</comment>
<accession>A0A3E1P049</accession>
<dbReference type="AlphaFoldDB" id="A0A3E1P049"/>
<keyword evidence="3" id="KW-0804">Transcription</keyword>
<sequence length="295" mass="33528">MQDTKGMLDKIRHHDKLSIALNQNCAIPLPEDVMEILARPHRLTFYYFQFIVTGSATFVTDLNEFSIADGGLAFGLPNQVFTKLPYDKNNFQFALSFDESTLMLLPVTYPFLVNPYNVNAISFDIASQLRVKNLLSGLFQLLHASGKQRKAEVILAHLHTILTEFNTAYFEQYGEQDVHTGAKLSKYIAFKMAVETNLSEQHDVQGIADQLALTSSTLYGIVKEFAGVSPKEWITNRLMLEAQRKLQYSKLSVKELAYELGFNDPRYFSRVFKKSTGKSVSEYLEELQDLKNAQN</sequence>
<dbReference type="GO" id="GO:0043565">
    <property type="term" value="F:sequence-specific DNA binding"/>
    <property type="evidence" value="ECO:0007669"/>
    <property type="project" value="InterPro"/>
</dbReference>
<dbReference type="Gene3D" id="1.10.10.60">
    <property type="entry name" value="Homeodomain-like"/>
    <property type="match status" value="1"/>
</dbReference>
<reference evidence="5 6" key="1">
    <citation type="submission" date="2018-08" db="EMBL/GenBank/DDBJ databases">
        <title>Chitinophaga sp. K20C18050901, a novel bacterium isolated from forest soil.</title>
        <authorList>
            <person name="Wang C."/>
        </authorList>
    </citation>
    <scope>NUCLEOTIDE SEQUENCE [LARGE SCALE GENOMIC DNA]</scope>
    <source>
        <strain evidence="5 6">K20C18050901</strain>
    </source>
</reference>
<dbReference type="SMART" id="SM00342">
    <property type="entry name" value="HTH_ARAC"/>
    <property type="match status" value="1"/>
</dbReference>
<dbReference type="InterPro" id="IPR018060">
    <property type="entry name" value="HTH_AraC"/>
</dbReference>
<dbReference type="PANTHER" id="PTHR43280:SF32">
    <property type="entry name" value="TRANSCRIPTIONAL REGULATORY PROTEIN"/>
    <property type="match status" value="1"/>
</dbReference>